<comment type="caution">
    <text evidence="1">The sequence shown here is derived from an EMBL/GenBank/DDBJ whole genome shotgun (WGS) entry which is preliminary data.</text>
</comment>
<gene>
    <name evidence="1" type="ORF">JOB18_030682</name>
</gene>
<dbReference type="Proteomes" id="UP000693946">
    <property type="component" value="Linkage Group LG17"/>
</dbReference>
<organism evidence="1 2">
    <name type="scientific">Solea senegalensis</name>
    <name type="common">Senegalese sole</name>
    <dbReference type="NCBI Taxonomy" id="28829"/>
    <lineage>
        <taxon>Eukaryota</taxon>
        <taxon>Metazoa</taxon>
        <taxon>Chordata</taxon>
        <taxon>Craniata</taxon>
        <taxon>Vertebrata</taxon>
        <taxon>Euteleostomi</taxon>
        <taxon>Actinopterygii</taxon>
        <taxon>Neopterygii</taxon>
        <taxon>Teleostei</taxon>
        <taxon>Neoteleostei</taxon>
        <taxon>Acanthomorphata</taxon>
        <taxon>Carangaria</taxon>
        <taxon>Pleuronectiformes</taxon>
        <taxon>Pleuronectoidei</taxon>
        <taxon>Soleidae</taxon>
        <taxon>Solea</taxon>
    </lineage>
</organism>
<accession>A0AAV6RX62</accession>
<evidence type="ECO:0000313" key="2">
    <source>
        <dbReference type="Proteomes" id="UP000693946"/>
    </source>
</evidence>
<dbReference type="EMBL" id="JAGKHQ010000009">
    <property type="protein sequence ID" value="KAG7508977.1"/>
    <property type="molecule type" value="Genomic_DNA"/>
</dbReference>
<evidence type="ECO:0000313" key="1">
    <source>
        <dbReference type="EMBL" id="KAG7508977.1"/>
    </source>
</evidence>
<name>A0AAV6RX62_SOLSE</name>
<reference evidence="1 2" key="1">
    <citation type="journal article" date="2021" name="Sci. Rep.">
        <title>Chromosome anchoring in Senegalese sole (Solea senegalensis) reveals sex-associated markers and genome rearrangements in flatfish.</title>
        <authorList>
            <person name="Guerrero-Cozar I."/>
            <person name="Gomez-Garrido J."/>
            <person name="Berbel C."/>
            <person name="Martinez-Blanch J.F."/>
            <person name="Alioto T."/>
            <person name="Claros M.G."/>
            <person name="Gagnaire P.A."/>
            <person name="Manchado M."/>
        </authorList>
    </citation>
    <scope>NUCLEOTIDE SEQUENCE [LARGE SCALE GENOMIC DNA]</scope>
    <source>
        <strain evidence="1">Sse05_10M</strain>
    </source>
</reference>
<dbReference type="AlphaFoldDB" id="A0AAV6RX62"/>
<proteinExistence type="predicted"/>
<sequence>MSDSEFNIELYMTRQGRCEHRRRESELLLPGWPRKSITQCKQHFTNANNKCRPAALQHYYGLEIPFHS</sequence>
<protein>
    <submittedName>
        <fullName evidence="1">Uncharacterized protein</fullName>
    </submittedName>
</protein>
<keyword evidence="2" id="KW-1185">Reference proteome</keyword>